<evidence type="ECO:0000256" key="1">
    <source>
        <dbReference type="ARBA" id="ARBA00023211"/>
    </source>
</evidence>
<dbReference type="PANTHER" id="PTHR10277">
    <property type="entry name" value="HOMOCITRATE SYNTHASE-RELATED"/>
    <property type="match status" value="1"/>
</dbReference>
<keyword evidence="1" id="KW-0464">Manganese</keyword>
<dbReference type="EMBL" id="AECV01000036">
    <property type="protein sequence ID" value="EFW29144.1"/>
    <property type="molecule type" value="Genomic_DNA"/>
</dbReference>
<name>E7N3W7_9FIRM</name>
<evidence type="ECO:0000259" key="2">
    <source>
        <dbReference type="Pfam" id="PF00682"/>
    </source>
</evidence>
<proteinExistence type="predicted"/>
<reference evidence="3 4" key="1">
    <citation type="submission" date="2010-08" db="EMBL/GenBank/DDBJ databases">
        <authorList>
            <person name="Weinstock G."/>
            <person name="Sodergren E."/>
            <person name="Clifton S."/>
            <person name="Fulton L."/>
            <person name="Fulton B."/>
            <person name="Courtney L."/>
            <person name="Fronick C."/>
            <person name="Harrison M."/>
            <person name="Strong C."/>
            <person name="Farmer C."/>
            <person name="Delahaunty K."/>
            <person name="Markovic C."/>
            <person name="Hall O."/>
            <person name="Minx P."/>
            <person name="Tomlinson C."/>
            <person name="Mitreva M."/>
            <person name="Hou S."/>
            <person name="Chen J."/>
            <person name="Wollam A."/>
            <person name="Pepin K.H."/>
            <person name="Johnson M."/>
            <person name="Bhonagiri V."/>
            <person name="Zhang X."/>
            <person name="Suruliraj S."/>
            <person name="Warren W."/>
            <person name="Chinwalla A."/>
            <person name="Mardis E.R."/>
            <person name="Wilson R.K."/>
        </authorList>
    </citation>
    <scope>NUCLEOTIDE SEQUENCE [LARGE SCALE GENOMIC DNA]</scope>
    <source>
        <strain evidence="3 4">F0399</strain>
    </source>
</reference>
<sequence>MTMGRRELLDCTLRDGGYVNDWAFGHDRIIEIFERLVSSGVEYIEIGFLDARRPFDMNRSIMPDTAAANRIFAGVDKGDAVVLGMIDYGTCGIEHLQPAGETFIDGIRVIFKEHLMYEALDFCAEVQALGYKVFAQMVSVTTYTDEKLREYAAAVNKIKPYATSMVDTYGLLDEEQLMHIFSILDAHVDPGIKIGFHAHNNFQLGFANAKTLLASDSSRNLLADGTIYGMGKSAGNAPLELLMMYMNTHCGGRYDTAQVLETIDTVIYDIYQKQSWGYNMFFYIASSTHCHPNYVSYLMNKKTLSVKQIIEILGTLPQDKQLMYDAKFIEERYLAYQSIACDDAADVRRLRKLFKGRSVLLLGPGNTIHRQKSRVTKYIAEENPIVVSVNYAPKHIPVDYVFLTKAKRYTQLRSDMSSGMSGTAEIIATSNVTKAQSDFSYILRYDALIDPTTEIIDNSLVMLLKAMIRIGLPAVALAGFDGYSRRSDNYFDISREYSFAKEKASYLNDYVKNVLRDLRGKLEVTFVTASRYEK</sequence>
<gene>
    <name evidence="3" type="ORF">HMPREF9555_01707</name>
</gene>
<organism evidence="3 4">
    <name type="scientific">Selenomonas artemidis F0399</name>
    <dbReference type="NCBI Taxonomy" id="749551"/>
    <lineage>
        <taxon>Bacteria</taxon>
        <taxon>Bacillati</taxon>
        <taxon>Bacillota</taxon>
        <taxon>Negativicutes</taxon>
        <taxon>Selenomonadales</taxon>
        <taxon>Selenomonadaceae</taxon>
        <taxon>Selenomonas</taxon>
    </lineage>
</organism>
<comment type="caution">
    <text evidence="3">The sequence shown here is derived from an EMBL/GenBank/DDBJ whole genome shotgun (WGS) entry which is preliminary data.</text>
</comment>
<dbReference type="GO" id="GO:0009098">
    <property type="term" value="P:L-leucine biosynthetic process"/>
    <property type="evidence" value="ECO:0007669"/>
    <property type="project" value="TreeGrafter"/>
</dbReference>
<keyword evidence="4" id="KW-1185">Reference proteome</keyword>
<dbReference type="AlphaFoldDB" id="E7N3W7"/>
<dbReference type="InterPro" id="IPR000891">
    <property type="entry name" value="PYR_CT"/>
</dbReference>
<dbReference type="HOGENOM" id="CLU_037512_0_0_9"/>
<dbReference type="CDD" id="cd07944">
    <property type="entry name" value="DRE_TIM_HOA_like"/>
    <property type="match status" value="1"/>
</dbReference>
<dbReference type="SUPFAM" id="SSF51569">
    <property type="entry name" value="Aldolase"/>
    <property type="match status" value="1"/>
</dbReference>
<feature type="domain" description="Pyruvate carboxyltransferase" evidence="2">
    <location>
        <begin position="7"/>
        <end position="249"/>
    </location>
</feature>
<evidence type="ECO:0000313" key="3">
    <source>
        <dbReference type="EMBL" id="EFW29144.1"/>
    </source>
</evidence>
<dbReference type="Pfam" id="PF00682">
    <property type="entry name" value="HMGL-like"/>
    <property type="match status" value="1"/>
</dbReference>
<accession>E7N3W7</accession>
<dbReference type="Proteomes" id="UP000004633">
    <property type="component" value="Unassembled WGS sequence"/>
</dbReference>
<dbReference type="InterPro" id="IPR013785">
    <property type="entry name" value="Aldolase_TIM"/>
</dbReference>
<dbReference type="GO" id="GO:0003852">
    <property type="term" value="F:2-isopropylmalate synthase activity"/>
    <property type="evidence" value="ECO:0007669"/>
    <property type="project" value="TreeGrafter"/>
</dbReference>
<dbReference type="PANTHER" id="PTHR10277:SF9">
    <property type="entry name" value="2-ISOPROPYLMALATE SYNTHASE 1, CHLOROPLASTIC-RELATED"/>
    <property type="match status" value="1"/>
</dbReference>
<protein>
    <submittedName>
        <fullName evidence="3">HMGL-like protein</fullName>
    </submittedName>
</protein>
<dbReference type="InterPro" id="IPR050073">
    <property type="entry name" value="2-IPM_HCS-like"/>
</dbReference>
<dbReference type="STRING" id="749551.HMPREF9555_01707"/>
<evidence type="ECO:0000313" key="4">
    <source>
        <dbReference type="Proteomes" id="UP000004633"/>
    </source>
</evidence>
<dbReference type="Gene3D" id="3.20.20.70">
    <property type="entry name" value="Aldolase class I"/>
    <property type="match status" value="1"/>
</dbReference>